<dbReference type="Gene3D" id="1.25.40.10">
    <property type="entry name" value="Tetratricopeptide repeat domain"/>
    <property type="match status" value="1"/>
</dbReference>
<reference evidence="3" key="1">
    <citation type="journal article" date="2019" name="Int. J. Syst. Evol. Microbiol.">
        <title>The Global Catalogue of Microorganisms (GCM) 10K type strain sequencing project: providing services to taxonomists for standard genome sequencing and annotation.</title>
        <authorList>
            <consortium name="The Broad Institute Genomics Platform"/>
            <consortium name="The Broad Institute Genome Sequencing Center for Infectious Disease"/>
            <person name="Wu L."/>
            <person name="Ma J."/>
        </authorList>
    </citation>
    <scope>NUCLEOTIDE SEQUENCE [LARGE SCALE GENOMIC DNA]</scope>
    <source>
        <strain evidence="3">NBRC 111980</strain>
    </source>
</reference>
<sequence>MQRKLQLSPRLIQQIKEGKAILFLGAGASYGCKSADGAKSALTGRQLGEALSNEFLGGRRADEALARIADYASTDGSVLEVQHFIRNAFDPIDPLDFHQIIPRFKWKAIVTTNYDRVVEKAYEKVKERLQDPLVLVRDGDIRTYEGEANAVPIFKIHGCISNASDTQLPLIIANEQYAKYRDGRGRLITAFQEMAKDYPVIFCGYELGDAHIAQILFSLEEGFQDRPSYTAINPRFDDHDRRYWAKYKMDAIPGTFEEFLRTIDKEILPNQRVLGQLFTGSMGSISRWIKVNATLSHSLQAVMTGRLLHVHHDMPVENPDPSKFYRGDSTSWAPIKHGFDFPRRTTYGLVTGLSRLDKGAEFVLVNGHAGSGKSVVLKRAAWGLAGDSNPALCFYCDTSLKGVKEVLQELHEVSGERIFIFVDNALFDIASLNECYSYAERAGLPVTFICGARTNEWNTAHSGAKFIQGEEYTVGDLSRDEAGMLCDLLERHDCLGELKHVPSAERIDRLMQLYERQLLVALHEATMGSDIRNILRDEYRNITPPEAQVLYLDICSLHRLNIPVRAGLISRMSGTSFHQFEDRFFRPLEKVVTSYSDWRSKDFAYRTRHTEIAQIVFEEAFPAPSDKANQIARVVHSLNTDYSSDDDAATLLLRGRVMADEFADRSLADRIFDAAEQSGVDRSFLLQQRAIFELRHPGGSAARAQKYIDEAIASGKRSTGVLHHTKAVVLRELSREEGIDPVLAERYREAALNEIKDHGLLKSSKHGVVTYCEVLLDQITLRMDADSSNAQKLSEEVAIRKMGELERSLAEGLQRWPDDTYLMGVRTSLYGVLSKHPQALAMLRSAFQRGPGNEFVALRLSRQLIDSEETAQVEEGKAVLRKAVSLNPSSKALSYQLAKILMREDEVANAGEISKLLRRSFTDGDTHFEAQFWSARHEFLYGDRQKGLTMYAQFKAVPVPYVDSSERRGIVKDRRGLATDFEGTVRSLKGDFGFVDCSALSGSIFLHSTQLRGGGWQDLRPGDRLKFKVAFSFRGPCCVDAHK</sequence>
<dbReference type="PROSITE" id="PS51257">
    <property type="entry name" value="PROKAR_LIPOPROTEIN"/>
    <property type="match status" value="1"/>
</dbReference>
<dbReference type="Gene3D" id="2.40.50.140">
    <property type="entry name" value="Nucleic acid-binding proteins"/>
    <property type="match status" value="1"/>
</dbReference>
<keyword evidence="3" id="KW-1185">Reference proteome</keyword>
<dbReference type="RefSeq" id="WP_284319359.1">
    <property type="nucleotide sequence ID" value="NZ_BSOB01000005.1"/>
</dbReference>
<evidence type="ECO:0000313" key="3">
    <source>
        <dbReference type="Proteomes" id="UP001156670"/>
    </source>
</evidence>
<organism evidence="2 3">
    <name type="scientific">Dyella acidisoli</name>
    <dbReference type="NCBI Taxonomy" id="1867834"/>
    <lineage>
        <taxon>Bacteria</taxon>
        <taxon>Pseudomonadati</taxon>
        <taxon>Pseudomonadota</taxon>
        <taxon>Gammaproteobacteria</taxon>
        <taxon>Lysobacterales</taxon>
        <taxon>Rhodanobacteraceae</taxon>
        <taxon>Dyella</taxon>
    </lineage>
</organism>
<dbReference type="InterPro" id="IPR012340">
    <property type="entry name" value="NA-bd_OB-fold"/>
</dbReference>
<dbReference type="Pfam" id="PF25199">
    <property type="entry name" value="nSTAND_NTPase5"/>
    <property type="match status" value="1"/>
</dbReference>
<evidence type="ECO:0000313" key="2">
    <source>
        <dbReference type="EMBL" id="GLQ91594.1"/>
    </source>
</evidence>
<gene>
    <name evidence="2" type="ORF">GCM10007901_05440</name>
</gene>
<comment type="caution">
    <text evidence="2">The sequence shown here is derived from an EMBL/GenBank/DDBJ whole genome shotgun (WGS) entry which is preliminary data.</text>
</comment>
<proteinExistence type="predicted"/>
<feature type="domain" description="Novel STAND NTPase 5" evidence="1">
    <location>
        <begin position="323"/>
        <end position="461"/>
    </location>
</feature>
<protein>
    <submittedName>
        <fullName evidence="2">SIR2 family protein</fullName>
    </submittedName>
</protein>
<evidence type="ECO:0000259" key="1">
    <source>
        <dbReference type="Pfam" id="PF25199"/>
    </source>
</evidence>
<dbReference type="InterPro" id="IPR011990">
    <property type="entry name" value="TPR-like_helical_dom_sf"/>
</dbReference>
<dbReference type="Proteomes" id="UP001156670">
    <property type="component" value="Unassembled WGS sequence"/>
</dbReference>
<dbReference type="EMBL" id="BSOB01000005">
    <property type="protein sequence ID" value="GLQ91594.1"/>
    <property type="molecule type" value="Genomic_DNA"/>
</dbReference>
<dbReference type="SUPFAM" id="SSF48452">
    <property type="entry name" value="TPR-like"/>
    <property type="match status" value="1"/>
</dbReference>
<dbReference type="InterPro" id="IPR057574">
    <property type="entry name" value="nSTAND_NTPase5_dom"/>
</dbReference>
<dbReference type="SUPFAM" id="SSF50249">
    <property type="entry name" value="Nucleic acid-binding proteins"/>
    <property type="match status" value="1"/>
</dbReference>
<name>A0ABQ5XMF1_9GAMM</name>
<accession>A0ABQ5XMF1</accession>
<dbReference type="Pfam" id="PF13289">
    <property type="entry name" value="SIR2_2"/>
    <property type="match status" value="1"/>
</dbReference>